<dbReference type="EMBL" id="MU394289">
    <property type="protein sequence ID" value="KAI6090917.1"/>
    <property type="molecule type" value="Genomic_DNA"/>
</dbReference>
<dbReference type="Proteomes" id="UP001497680">
    <property type="component" value="Unassembled WGS sequence"/>
</dbReference>
<comment type="caution">
    <text evidence="1">The sequence shown here is derived from an EMBL/GenBank/DDBJ whole genome shotgun (WGS) entry which is preliminary data.</text>
</comment>
<reference evidence="1 2" key="1">
    <citation type="journal article" date="2022" name="New Phytol.">
        <title>Ecological generalism drives hyperdiversity of secondary metabolite gene clusters in xylarialean endophytes.</title>
        <authorList>
            <person name="Franco M.E.E."/>
            <person name="Wisecaver J.H."/>
            <person name="Arnold A.E."/>
            <person name="Ju Y.M."/>
            <person name="Slot J.C."/>
            <person name="Ahrendt S."/>
            <person name="Moore L.P."/>
            <person name="Eastman K.E."/>
            <person name="Scott K."/>
            <person name="Konkel Z."/>
            <person name="Mondo S.J."/>
            <person name="Kuo A."/>
            <person name="Hayes R.D."/>
            <person name="Haridas S."/>
            <person name="Andreopoulos B."/>
            <person name="Riley R."/>
            <person name="LaButti K."/>
            <person name="Pangilinan J."/>
            <person name="Lipzen A."/>
            <person name="Amirebrahimi M."/>
            <person name="Yan J."/>
            <person name="Adam C."/>
            <person name="Keymanesh K."/>
            <person name="Ng V."/>
            <person name="Louie K."/>
            <person name="Northen T."/>
            <person name="Drula E."/>
            <person name="Henrissat B."/>
            <person name="Hsieh H.M."/>
            <person name="Youens-Clark K."/>
            <person name="Lutzoni F."/>
            <person name="Miadlikowska J."/>
            <person name="Eastwood D.C."/>
            <person name="Hamelin R.C."/>
            <person name="Grigoriev I.V."/>
            <person name="U'Ren J.M."/>
        </authorList>
    </citation>
    <scope>NUCLEOTIDE SEQUENCE [LARGE SCALE GENOMIC DNA]</scope>
    <source>
        <strain evidence="1 2">ER1909</strain>
    </source>
</reference>
<proteinExistence type="predicted"/>
<evidence type="ECO:0000313" key="1">
    <source>
        <dbReference type="EMBL" id="KAI6090917.1"/>
    </source>
</evidence>
<organism evidence="1 2">
    <name type="scientific">Hypoxylon rubiginosum</name>
    <dbReference type="NCBI Taxonomy" id="110542"/>
    <lineage>
        <taxon>Eukaryota</taxon>
        <taxon>Fungi</taxon>
        <taxon>Dikarya</taxon>
        <taxon>Ascomycota</taxon>
        <taxon>Pezizomycotina</taxon>
        <taxon>Sordariomycetes</taxon>
        <taxon>Xylariomycetidae</taxon>
        <taxon>Xylariales</taxon>
        <taxon>Hypoxylaceae</taxon>
        <taxon>Hypoxylon</taxon>
    </lineage>
</organism>
<protein>
    <submittedName>
        <fullName evidence="1">FabD/lysophospholipase-like protein</fullName>
    </submittedName>
</protein>
<gene>
    <name evidence="1" type="ORF">F4821DRAFT_228236</name>
</gene>
<name>A0ACC0DDR7_9PEZI</name>
<keyword evidence="2" id="KW-1185">Reference proteome</keyword>
<evidence type="ECO:0000313" key="2">
    <source>
        <dbReference type="Proteomes" id="UP001497680"/>
    </source>
</evidence>
<accession>A0ACC0DDR7</accession>
<sequence length="514" mass="58562">MTDPQSPQDQEPWLKKHLLAFDGGGVRGFYSLLFLQKLMQHIQLREESLGPIQQDDDPIKEHNTSRHVTSFSPCTEPPNVSHLEDGEYTPYLPCHYFDYITGTSTGGLIAIMLGRFRMTVEDCIHEYRSLAGDVFGHPRWLDDMHTLGLIKRSKYDTGTFERVIKNVIMRRVEGGRGNRQNARFDIEHGLCRVSVIANSFGSAGVTVPRIFRSYETKPSVESEMNPMGNLMAKSIGRPSDICVWQVARATTAAPMYFEPLELTIDDSFGHMIRNTRNQRRSTTQTNAFRNNTMSLSAPQVEKLQDGGFGPANNPSKEMLDELKLQLPDNMSVGIFVSIGTARPIEEPSGPRLLWTIKDGIARLGDPEPTHRHMQAAAQEKGFSYYRLNEPNGLHGMQMDSWKPRQTGENTMETMHNAFNAFCSQPKMESYIRRCAEELVAERRNRVAANMPKWKRFALGRHFYCRLGDCPDDDFRREVDEVKFVAHLREGHGLNDAQIRKALANCECQWIYRGK</sequence>